<feature type="compositionally biased region" description="Acidic residues" evidence="1">
    <location>
        <begin position="37"/>
        <end position="48"/>
    </location>
</feature>
<evidence type="ECO:0000313" key="3">
    <source>
        <dbReference type="Proteomes" id="UP000241890"/>
    </source>
</evidence>
<dbReference type="EMBL" id="BEYU01000037">
    <property type="protein sequence ID" value="GBG27953.1"/>
    <property type="molecule type" value="Genomic_DNA"/>
</dbReference>
<reference evidence="2 3" key="1">
    <citation type="submission" date="2017-12" db="EMBL/GenBank/DDBJ databases">
        <title>Sequencing, de novo assembly and annotation of complete genome of a new Thraustochytrid species, strain FCC1311.</title>
        <authorList>
            <person name="Sedici K."/>
            <person name="Godart F."/>
            <person name="Aiese Cigliano R."/>
            <person name="Sanseverino W."/>
            <person name="Barakat M."/>
            <person name="Ortet P."/>
            <person name="Marechal E."/>
            <person name="Cagnac O."/>
            <person name="Amato A."/>
        </authorList>
    </citation>
    <scope>NUCLEOTIDE SEQUENCE [LARGE SCALE GENOMIC DNA]</scope>
</reference>
<protein>
    <submittedName>
        <fullName evidence="2">Uncharacterized protein</fullName>
    </submittedName>
</protein>
<dbReference type="Gene3D" id="1.25.40.10">
    <property type="entry name" value="Tetratricopeptide repeat domain"/>
    <property type="match status" value="1"/>
</dbReference>
<gene>
    <name evidence="2" type="ORF">FCC1311_041762</name>
</gene>
<feature type="region of interest" description="Disordered" evidence="1">
    <location>
        <begin position="1"/>
        <end position="50"/>
    </location>
</feature>
<dbReference type="InterPro" id="IPR011990">
    <property type="entry name" value="TPR-like_helical_dom_sf"/>
</dbReference>
<feature type="compositionally biased region" description="Basic and acidic residues" evidence="1">
    <location>
        <begin position="25"/>
        <end position="36"/>
    </location>
</feature>
<evidence type="ECO:0000256" key="1">
    <source>
        <dbReference type="SAM" id="MobiDB-lite"/>
    </source>
</evidence>
<dbReference type="SUPFAM" id="SSF48452">
    <property type="entry name" value="TPR-like"/>
    <property type="match status" value="1"/>
</dbReference>
<accession>A0A2R5GH32</accession>
<evidence type="ECO:0000313" key="2">
    <source>
        <dbReference type="EMBL" id="GBG27953.1"/>
    </source>
</evidence>
<keyword evidence="3" id="KW-1185">Reference proteome</keyword>
<sequence length="499" mass="54310">MDEDKDDKDDDSTGGSTMKSDGGGDDEKNVHFKDVGDDADDDDDDDDWVPTWTRMASGGQLGAGPEALDDRVEAAREIQDLVRAGYRRLDPEFYAAAANKVERLPSGSLARRYLSGFIMNGHGNLVMAREGNTTEAGELLKGAFEHAMAEAAEGLGDDRYSDIVSFASDLAINFAANDRLPEAEQLLKRALYWVSSSRVEPDRPLLVATLSNLGQVQLLRNYPSTALDNFERAFIEAANLFGADNELVRPAMLTHLSMALRVEGISTRALEVSLNAVDAARTSYETLCKTSSHNERAQMANVLSAALINRALCIVDTLTNRDDVAVARALAQEAAELNPDAHRVSVLLIEALLADSLEESKRRYEEILMSAASPTVARAVRHNIGVMERLAAAQENEDDKTTETAASADDDADVDEVSETLHEDMLFFEDAAASNLLHRLHVPTLPANVKETVWVQSESAFVHGLTLRAFCKERTFVDEKEDNKSSVGGNGGSTTFVKG</sequence>
<organism evidence="2 3">
    <name type="scientific">Hondaea fermentalgiana</name>
    <dbReference type="NCBI Taxonomy" id="2315210"/>
    <lineage>
        <taxon>Eukaryota</taxon>
        <taxon>Sar</taxon>
        <taxon>Stramenopiles</taxon>
        <taxon>Bigyra</taxon>
        <taxon>Labyrinthulomycetes</taxon>
        <taxon>Thraustochytrida</taxon>
        <taxon>Thraustochytriidae</taxon>
        <taxon>Hondaea</taxon>
    </lineage>
</organism>
<dbReference type="AlphaFoldDB" id="A0A2R5GH32"/>
<proteinExistence type="predicted"/>
<comment type="caution">
    <text evidence="2">The sequence shown here is derived from an EMBL/GenBank/DDBJ whole genome shotgun (WGS) entry which is preliminary data.</text>
</comment>
<dbReference type="Proteomes" id="UP000241890">
    <property type="component" value="Unassembled WGS sequence"/>
</dbReference>
<dbReference type="Pfam" id="PF13424">
    <property type="entry name" value="TPR_12"/>
    <property type="match status" value="1"/>
</dbReference>
<feature type="compositionally biased region" description="Acidic residues" evidence="1">
    <location>
        <begin position="1"/>
        <end position="12"/>
    </location>
</feature>
<feature type="region of interest" description="Disordered" evidence="1">
    <location>
        <begin position="393"/>
        <end position="415"/>
    </location>
</feature>
<feature type="region of interest" description="Disordered" evidence="1">
    <location>
        <begin position="480"/>
        <end position="499"/>
    </location>
</feature>
<name>A0A2R5GH32_9STRA</name>
<dbReference type="InParanoid" id="A0A2R5GH32"/>